<organism evidence="1 3">
    <name type="scientific">Araneus ventricosus</name>
    <name type="common">Orbweaver spider</name>
    <name type="synonym">Epeira ventricosa</name>
    <dbReference type="NCBI Taxonomy" id="182803"/>
    <lineage>
        <taxon>Eukaryota</taxon>
        <taxon>Metazoa</taxon>
        <taxon>Ecdysozoa</taxon>
        <taxon>Arthropoda</taxon>
        <taxon>Chelicerata</taxon>
        <taxon>Arachnida</taxon>
        <taxon>Araneae</taxon>
        <taxon>Araneomorphae</taxon>
        <taxon>Entelegynae</taxon>
        <taxon>Araneoidea</taxon>
        <taxon>Araneidae</taxon>
        <taxon>Araneus</taxon>
    </lineage>
</organism>
<sequence>MQPGLALSLPRDRQPSICLLRLASGHLNCLTYSEGNKIYSLCPKCQQHQASPKHFLESLGLDWEEIYSSPLLVIDFIKVNSLDSLIWSGFVRLDWRLVTTTTRKFSVCKKNSWAKEMCFCDLISKIFDYR</sequence>
<dbReference type="EMBL" id="BGPR01020231">
    <property type="protein sequence ID" value="GBN84113.1"/>
    <property type="molecule type" value="Genomic_DNA"/>
</dbReference>
<proteinExistence type="predicted"/>
<accession>A0A4Y2S8A3</accession>
<keyword evidence="3" id="KW-1185">Reference proteome</keyword>
<reference evidence="1 3" key="1">
    <citation type="journal article" date="2019" name="Sci. Rep.">
        <title>Orb-weaving spider Araneus ventricosus genome elucidates the spidroin gene catalogue.</title>
        <authorList>
            <person name="Kono N."/>
            <person name="Nakamura H."/>
            <person name="Ohtoshi R."/>
            <person name="Moran D.A.P."/>
            <person name="Shinohara A."/>
            <person name="Yoshida Y."/>
            <person name="Fujiwara M."/>
            <person name="Mori M."/>
            <person name="Tomita M."/>
            <person name="Arakawa K."/>
        </authorList>
    </citation>
    <scope>NUCLEOTIDE SEQUENCE [LARGE SCALE GENOMIC DNA]</scope>
</reference>
<dbReference type="OrthoDB" id="8063525at2759"/>
<dbReference type="AlphaFoldDB" id="A0A4Y2S8A3"/>
<name>A0A4Y2S8A3_ARAVE</name>
<evidence type="ECO:0000313" key="1">
    <source>
        <dbReference type="EMBL" id="GBN84103.1"/>
    </source>
</evidence>
<dbReference type="Proteomes" id="UP000499080">
    <property type="component" value="Unassembled WGS sequence"/>
</dbReference>
<comment type="caution">
    <text evidence="1">The sequence shown here is derived from an EMBL/GenBank/DDBJ whole genome shotgun (WGS) entry which is preliminary data.</text>
</comment>
<dbReference type="EMBL" id="BGPR01020227">
    <property type="protein sequence ID" value="GBN84103.1"/>
    <property type="molecule type" value="Genomic_DNA"/>
</dbReference>
<protein>
    <submittedName>
        <fullName evidence="1">Uncharacterized protein</fullName>
    </submittedName>
</protein>
<evidence type="ECO:0000313" key="3">
    <source>
        <dbReference type="Proteomes" id="UP000499080"/>
    </source>
</evidence>
<evidence type="ECO:0000313" key="2">
    <source>
        <dbReference type="EMBL" id="GBN84113.1"/>
    </source>
</evidence>
<gene>
    <name evidence="2" type="ORF">AVEN_113928_1</name>
    <name evidence="1" type="ORF">AVEN_144557_1</name>
</gene>